<comment type="caution">
    <text evidence="8">The sequence shown here is derived from an EMBL/GenBank/DDBJ whole genome shotgun (WGS) entry which is preliminary data.</text>
</comment>
<evidence type="ECO:0000259" key="7">
    <source>
        <dbReference type="Pfam" id="PF00482"/>
    </source>
</evidence>
<organism evidence="8 9">
    <name type="scientific">Nocardioides imazamoxiresistens</name>
    <dbReference type="NCBI Taxonomy" id="3231893"/>
    <lineage>
        <taxon>Bacteria</taxon>
        <taxon>Bacillati</taxon>
        <taxon>Actinomycetota</taxon>
        <taxon>Actinomycetes</taxon>
        <taxon>Propionibacteriales</taxon>
        <taxon>Nocardioidaceae</taxon>
        <taxon>Nocardioides</taxon>
    </lineage>
</organism>
<comment type="subcellular location">
    <subcellularLocation>
        <location evidence="1">Cell membrane</location>
        <topology evidence="1">Multi-pass membrane protein</topology>
    </subcellularLocation>
</comment>
<evidence type="ECO:0000256" key="5">
    <source>
        <dbReference type="ARBA" id="ARBA00023136"/>
    </source>
</evidence>
<sequence length="258" mass="25519">MSTVLGSPAALVAVPGLVAGAALAVAVLLALPSRPGPVRTVGRDGAGGARGGSSPPGDRVQAYAPLWCLGAVVGVVSFVDGPLAWPAALAAGAGLWVLLRRSEPASVRRRRDLQRRDLPAFVELYGAALGSGAPTGAALETVRAALPGPVADDLAPVAARLALGVDAGVVWGALVAEAGPLAPLGRVMARAHESGAAVTPAVLDLADALAAQGRAEVEDRARTVGVRAAVPLGVCLLPAFLLLGIVPLVAAAVDGLGW</sequence>
<dbReference type="InterPro" id="IPR018076">
    <property type="entry name" value="T2SS_GspF_dom"/>
</dbReference>
<evidence type="ECO:0000313" key="9">
    <source>
        <dbReference type="Proteomes" id="UP001268542"/>
    </source>
</evidence>
<reference evidence="8 9" key="1">
    <citation type="submission" date="2023-08" db="EMBL/GenBank/DDBJ databases">
        <title>Nocardioides seae sp. nov., a bacterium isolated from a soil.</title>
        <authorList>
            <person name="Wang X."/>
        </authorList>
    </citation>
    <scope>NUCLEOTIDE SEQUENCE [LARGE SCALE GENOMIC DNA]</scope>
    <source>
        <strain evidence="8 9">YZH12</strain>
    </source>
</reference>
<feature type="transmembrane region" description="Helical" evidence="6">
    <location>
        <begin position="83"/>
        <end position="99"/>
    </location>
</feature>
<proteinExistence type="predicted"/>
<keyword evidence="5 6" id="KW-0472">Membrane</keyword>
<dbReference type="PANTHER" id="PTHR35007:SF3">
    <property type="entry name" value="POSSIBLE CONSERVED ALANINE RICH MEMBRANE PROTEIN"/>
    <property type="match status" value="1"/>
</dbReference>
<dbReference type="EMBL" id="JAVYII010000008">
    <property type="protein sequence ID" value="MDT9594761.1"/>
    <property type="molecule type" value="Genomic_DNA"/>
</dbReference>
<dbReference type="Proteomes" id="UP001268542">
    <property type="component" value="Unassembled WGS sequence"/>
</dbReference>
<feature type="transmembrane region" description="Helical" evidence="6">
    <location>
        <begin position="12"/>
        <end position="31"/>
    </location>
</feature>
<keyword evidence="4 6" id="KW-1133">Transmembrane helix</keyword>
<keyword evidence="2" id="KW-1003">Cell membrane</keyword>
<dbReference type="PANTHER" id="PTHR35007">
    <property type="entry name" value="INTEGRAL MEMBRANE PROTEIN-RELATED"/>
    <property type="match status" value="1"/>
</dbReference>
<evidence type="ECO:0000313" key="8">
    <source>
        <dbReference type="EMBL" id="MDT9594761.1"/>
    </source>
</evidence>
<dbReference type="Pfam" id="PF00482">
    <property type="entry name" value="T2SSF"/>
    <property type="match status" value="1"/>
</dbReference>
<feature type="domain" description="Type II secretion system protein GspF" evidence="7">
    <location>
        <begin position="121"/>
        <end position="243"/>
    </location>
</feature>
<accession>A0ABU3PZT2</accession>
<evidence type="ECO:0000256" key="3">
    <source>
        <dbReference type="ARBA" id="ARBA00022692"/>
    </source>
</evidence>
<feature type="transmembrane region" description="Helical" evidence="6">
    <location>
        <begin position="229"/>
        <end position="253"/>
    </location>
</feature>
<name>A0ABU3PZT2_9ACTN</name>
<evidence type="ECO:0000256" key="6">
    <source>
        <dbReference type="SAM" id="Phobius"/>
    </source>
</evidence>
<evidence type="ECO:0000256" key="1">
    <source>
        <dbReference type="ARBA" id="ARBA00004651"/>
    </source>
</evidence>
<gene>
    <name evidence="8" type="ORF">RDV89_16865</name>
</gene>
<keyword evidence="3 6" id="KW-0812">Transmembrane</keyword>
<evidence type="ECO:0000256" key="4">
    <source>
        <dbReference type="ARBA" id="ARBA00022989"/>
    </source>
</evidence>
<protein>
    <submittedName>
        <fullName evidence="8">Type II secretion system F family protein</fullName>
    </submittedName>
</protein>
<keyword evidence="9" id="KW-1185">Reference proteome</keyword>
<dbReference type="RefSeq" id="WP_315734820.1">
    <property type="nucleotide sequence ID" value="NZ_JAVYII010000008.1"/>
</dbReference>
<evidence type="ECO:0000256" key="2">
    <source>
        <dbReference type="ARBA" id="ARBA00022475"/>
    </source>
</evidence>